<evidence type="ECO:0000313" key="2">
    <source>
        <dbReference type="EMBL" id="PWN24410.1"/>
    </source>
</evidence>
<dbReference type="AlphaFoldDB" id="A0A316UGT9"/>
<dbReference type="RefSeq" id="XP_025359022.1">
    <property type="nucleotide sequence ID" value="XM_025503306.1"/>
</dbReference>
<name>A0A316UGT9_9BASI</name>
<evidence type="ECO:0000256" key="1">
    <source>
        <dbReference type="SAM" id="MobiDB-lite"/>
    </source>
</evidence>
<accession>A0A316UGT9</accession>
<gene>
    <name evidence="2" type="ORF">BDZ90DRAFT_123377</name>
</gene>
<feature type="compositionally biased region" description="Low complexity" evidence="1">
    <location>
        <begin position="79"/>
        <end position="100"/>
    </location>
</feature>
<dbReference type="Proteomes" id="UP000245884">
    <property type="component" value="Unassembled WGS sequence"/>
</dbReference>
<sequence>MMVDNRVPVPSSSALYNDGDDDGADDVDENNNDAWEGTEPSQPIRQAGRRSATSNRPSQQQYGRHNRTQLCRHHHHRQQQQQRQSPVESPVVVISSSAEVRPLDGLAENQGGEQARLGEPRDVSGAGSSHRGHGEGAGERVSRVQRGSKGSSEGIVADAREEDGSADRQGADEGVREMDRLHSTEAEAARAATRGAHGHELLTGEDGVHDVRRRTLAPAQRTALAACRPQPSLLQLRQSYPPPDMVPSYASAPVRPLRTLPSISLLNTKL</sequence>
<feature type="compositionally biased region" description="Basic residues" evidence="1">
    <location>
        <begin position="64"/>
        <end position="78"/>
    </location>
</feature>
<keyword evidence="3" id="KW-1185">Reference proteome</keyword>
<organism evidence="2 3">
    <name type="scientific">Jaminaea rosea</name>
    <dbReference type="NCBI Taxonomy" id="1569628"/>
    <lineage>
        <taxon>Eukaryota</taxon>
        <taxon>Fungi</taxon>
        <taxon>Dikarya</taxon>
        <taxon>Basidiomycota</taxon>
        <taxon>Ustilaginomycotina</taxon>
        <taxon>Exobasidiomycetes</taxon>
        <taxon>Microstromatales</taxon>
        <taxon>Microstromatales incertae sedis</taxon>
        <taxon>Jaminaea</taxon>
    </lineage>
</organism>
<feature type="compositionally biased region" description="Basic and acidic residues" evidence="1">
    <location>
        <begin position="132"/>
        <end position="142"/>
    </location>
</feature>
<dbReference type="GeneID" id="37025129"/>
<feature type="region of interest" description="Disordered" evidence="1">
    <location>
        <begin position="1"/>
        <end position="209"/>
    </location>
</feature>
<protein>
    <submittedName>
        <fullName evidence="2">Uncharacterized protein</fullName>
    </submittedName>
</protein>
<evidence type="ECO:0000313" key="3">
    <source>
        <dbReference type="Proteomes" id="UP000245884"/>
    </source>
</evidence>
<feature type="compositionally biased region" description="Polar residues" evidence="1">
    <location>
        <begin position="51"/>
        <end position="63"/>
    </location>
</feature>
<proteinExistence type="predicted"/>
<reference evidence="2 3" key="1">
    <citation type="journal article" date="2018" name="Mol. Biol. Evol.">
        <title>Broad Genomic Sampling Reveals a Smut Pathogenic Ancestry of the Fungal Clade Ustilaginomycotina.</title>
        <authorList>
            <person name="Kijpornyongpan T."/>
            <person name="Mondo S.J."/>
            <person name="Barry K."/>
            <person name="Sandor L."/>
            <person name="Lee J."/>
            <person name="Lipzen A."/>
            <person name="Pangilinan J."/>
            <person name="LaButti K."/>
            <person name="Hainaut M."/>
            <person name="Henrissat B."/>
            <person name="Grigoriev I.V."/>
            <person name="Spatafora J.W."/>
            <person name="Aime M.C."/>
        </authorList>
    </citation>
    <scope>NUCLEOTIDE SEQUENCE [LARGE SCALE GENOMIC DNA]</scope>
    <source>
        <strain evidence="2 3">MCA 5214</strain>
    </source>
</reference>
<dbReference type="EMBL" id="KZ819681">
    <property type="protein sequence ID" value="PWN24410.1"/>
    <property type="molecule type" value="Genomic_DNA"/>
</dbReference>
<feature type="compositionally biased region" description="Acidic residues" evidence="1">
    <location>
        <begin position="18"/>
        <end position="31"/>
    </location>
</feature>
<feature type="compositionally biased region" description="Basic and acidic residues" evidence="1">
    <location>
        <begin position="197"/>
        <end position="209"/>
    </location>
</feature>
<feature type="compositionally biased region" description="Basic and acidic residues" evidence="1">
    <location>
        <begin position="158"/>
        <end position="188"/>
    </location>
</feature>